<evidence type="ECO:0000313" key="2">
    <source>
        <dbReference type="Proteomes" id="UP000024559"/>
    </source>
</evidence>
<evidence type="ECO:0000313" key="1">
    <source>
        <dbReference type="EMBL" id="ETW88547.1"/>
    </source>
</evidence>
<dbReference type="AlphaFoldDB" id="A0A0E2Q2F2"/>
<sequence>MSQKYTKEFKETIVQLHETGYPVSDLVKEYGVANQTIYKWLQLYGKSGKSKAENVSLHELQQMRKEMAQFLIKLYQSDEVVGLVDVKNFEFHLSGPLFNH</sequence>
<dbReference type="Gene3D" id="1.10.10.60">
    <property type="entry name" value="Homeodomain-like"/>
    <property type="match status" value="1"/>
</dbReference>
<name>A0A0E2Q2F2_STRTR</name>
<dbReference type="GO" id="GO:0003677">
    <property type="term" value="F:DNA binding"/>
    <property type="evidence" value="ECO:0007669"/>
    <property type="project" value="InterPro"/>
</dbReference>
<reference evidence="2" key="1">
    <citation type="submission" date="2013-12" db="EMBL/GenBank/DDBJ databases">
        <title>Genome sequences of Streptococcus thermophilus strains MTH17CL396 and M17PTZA496 isolated from Fontina cheese in Valle d'Aosta region (Italy).</title>
        <authorList>
            <person name="Treu L."/>
            <person name="Giacomini A."/>
            <person name="Corich V."/>
            <person name="Vendramin V."/>
            <person name="Bovo B."/>
        </authorList>
    </citation>
    <scope>NUCLEOTIDE SEQUENCE [LARGE SCALE GENOMIC DNA]</scope>
    <source>
        <strain evidence="2">M17PTZA496</strain>
    </source>
</reference>
<accession>A0A0E2Q2F2</accession>
<gene>
    <name evidence="1" type="ORF">X841_08615</name>
</gene>
<dbReference type="GO" id="GO:0004803">
    <property type="term" value="F:transposase activity"/>
    <property type="evidence" value="ECO:0007669"/>
    <property type="project" value="InterPro"/>
</dbReference>
<dbReference type="HOGENOM" id="CLU_2304552_0_0_9"/>
<dbReference type="EMBL" id="AZJT01000061">
    <property type="protein sequence ID" value="ETW88547.1"/>
    <property type="molecule type" value="Genomic_DNA"/>
</dbReference>
<dbReference type="PATRIC" id="fig|1433289.7.peg.1786"/>
<dbReference type="InterPro" id="IPR009057">
    <property type="entry name" value="Homeodomain-like_sf"/>
</dbReference>
<dbReference type="Proteomes" id="UP000024559">
    <property type="component" value="Chromosome"/>
</dbReference>
<dbReference type="Pfam" id="PF01527">
    <property type="entry name" value="HTH_Tnp_1"/>
    <property type="match status" value="1"/>
</dbReference>
<dbReference type="InterPro" id="IPR002514">
    <property type="entry name" value="Transposase_8"/>
</dbReference>
<protein>
    <submittedName>
        <fullName evidence="1">Transposase</fullName>
    </submittedName>
</protein>
<organism evidence="1 2">
    <name type="scientific">Streptococcus thermophilus M17PTZA496</name>
    <dbReference type="NCBI Taxonomy" id="1433289"/>
    <lineage>
        <taxon>Bacteria</taxon>
        <taxon>Bacillati</taxon>
        <taxon>Bacillota</taxon>
        <taxon>Bacilli</taxon>
        <taxon>Lactobacillales</taxon>
        <taxon>Streptococcaceae</taxon>
        <taxon>Streptococcus</taxon>
    </lineage>
</organism>
<comment type="caution">
    <text evidence="1">The sequence shown here is derived from an EMBL/GenBank/DDBJ whole genome shotgun (WGS) entry which is preliminary data.</text>
</comment>
<dbReference type="SUPFAM" id="SSF46689">
    <property type="entry name" value="Homeodomain-like"/>
    <property type="match status" value="1"/>
</dbReference>
<proteinExistence type="predicted"/>
<dbReference type="GO" id="GO:0006313">
    <property type="term" value="P:DNA transposition"/>
    <property type="evidence" value="ECO:0007669"/>
    <property type="project" value="InterPro"/>
</dbReference>